<protein>
    <submittedName>
        <fullName evidence="3">Acyltransferase</fullName>
    </submittedName>
</protein>
<feature type="transmembrane region" description="Helical" evidence="1">
    <location>
        <begin position="458"/>
        <end position="478"/>
    </location>
</feature>
<feature type="transmembrane region" description="Helical" evidence="1">
    <location>
        <begin position="253"/>
        <end position="272"/>
    </location>
</feature>
<feature type="transmembrane region" description="Helical" evidence="1">
    <location>
        <begin position="432"/>
        <end position="452"/>
    </location>
</feature>
<feature type="transmembrane region" description="Helical" evidence="1">
    <location>
        <begin position="179"/>
        <end position="202"/>
    </location>
</feature>
<comment type="caution">
    <text evidence="3">The sequence shown here is derived from an EMBL/GenBank/DDBJ whole genome shotgun (WGS) entry which is preliminary data.</text>
</comment>
<dbReference type="PANTHER" id="PTHR23028">
    <property type="entry name" value="ACETYLTRANSFERASE"/>
    <property type="match status" value="1"/>
</dbReference>
<gene>
    <name evidence="3" type="ORF">E5A73_11700</name>
</gene>
<dbReference type="InterPro" id="IPR002656">
    <property type="entry name" value="Acyl_transf_3_dom"/>
</dbReference>
<dbReference type="PANTHER" id="PTHR23028:SF134">
    <property type="entry name" value="PUTATIVE (AFU_ORTHOLOGUE AFUA_4G08520)-RELATED"/>
    <property type="match status" value="1"/>
</dbReference>
<feature type="transmembrane region" description="Helical" evidence="1">
    <location>
        <begin position="308"/>
        <end position="326"/>
    </location>
</feature>
<reference evidence="3 4" key="1">
    <citation type="submission" date="2019-04" db="EMBL/GenBank/DDBJ databases">
        <title>Sphingomonas psychrotolerans sp. nov., isolated from soil in the Tianshan Mountains, Xinjiang, China.</title>
        <authorList>
            <person name="Luo Y."/>
            <person name="Sheng H."/>
        </authorList>
    </citation>
    <scope>NUCLEOTIDE SEQUENCE [LARGE SCALE GENOMIC DNA]</scope>
    <source>
        <strain evidence="3 4">ZFGT-11</strain>
    </source>
</reference>
<feature type="domain" description="Acyltransferase 3" evidence="2">
    <location>
        <begin position="152"/>
        <end position="474"/>
    </location>
</feature>
<feature type="transmembrane region" description="Helical" evidence="1">
    <location>
        <begin position="393"/>
        <end position="411"/>
    </location>
</feature>
<name>A0A4S1XCT4_9SPHN</name>
<dbReference type="OrthoDB" id="9796461at2"/>
<proteinExistence type="predicted"/>
<keyword evidence="3" id="KW-0808">Transferase</keyword>
<organism evidence="3 4">
    <name type="scientific">Sphingomonas gei</name>
    <dbReference type="NCBI Taxonomy" id="1395960"/>
    <lineage>
        <taxon>Bacteria</taxon>
        <taxon>Pseudomonadati</taxon>
        <taxon>Pseudomonadota</taxon>
        <taxon>Alphaproteobacteria</taxon>
        <taxon>Sphingomonadales</taxon>
        <taxon>Sphingomonadaceae</taxon>
        <taxon>Sphingomonas</taxon>
    </lineage>
</organism>
<evidence type="ECO:0000256" key="1">
    <source>
        <dbReference type="SAM" id="Phobius"/>
    </source>
</evidence>
<feature type="transmembrane region" description="Helical" evidence="1">
    <location>
        <begin position="284"/>
        <end position="303"/>
    </location>
</feature>
<keyword evidence="4" id="KW-1185">Reference proteome</keyword>
<dbReference type="AlphaFoldDB" id="A0A4S1XCT4"/>
<dbReference type="Proteomes" id="UP000306147">
    <property type="component" value="Unassembled WGS sequence"/>
</dbReference>
<feature type="transmembrane region" description="Helical" evidence="1">
    <location>
        <begin position="368"/>
        <end position="387"/>
    </location>
</feature>
<dbReference type="EMBL" id="SRXT01000004">
    <property type="protein sequence ID" value="TGX53493.1"/>
    <property type="molecule type" value="Genomic_DNA"/>
</dbReference>
<evidence type="ECO:0000313" key="3">
    <source>
        <dbReference type="EMBL" id="TGX53493.1"/>
    </source>
</evidence>
<dbReference type="InterPro" id="IPR050879">
    <property type="entry name" value="Acyltransferase_3"/>
</dbReference>
<evidence type="ECO:0000313" key="4">
    <source>
        <dbReference type="Proteomes" id="UP000306147"/>
    </source>
</evidence>
<keyword evidence="1" id="KW-1133">Transmembrane helix</keyword>
<dbReference type="GO" id="GO:0016747">
    <property type="term" value="F:acyltransferase activity, transferring groups other than amino-acyl groups"/>
    <property type="evidence" value="ECO:0007669"/>
    <property type="project" value="InterPro"/>
</dbReference>
<keyword evidence="1" id="KW-0812">Transmembrane</keyword>
<feature type="transmembrane region" description="Helical" evidence="1">
    <location>
        <begin position="222"/>
        <end position="241"/>
    </location>
</feature>
<feature type="transmembrane region" description="Helical" evidence="1">
    <location>
        <begin position="338"/>
        <end position="356"/>
    </location>
</feature>
<accession>A0A4S1XCT4</accession>
<dbReference type="Pfam" id="PF01757">
    <property type="entry name" value="Acyl_transf_3"/>
    <property type="match status" value="1"/>
</dbReference>
<keyword evidence="3" id="KW-0012">Acyltransferase</keyword>
<evidence type="ECO:0000259" key="2">
    <source>
        <dbReference type="Pfam" id="PF01757"/>
    </source>
</evidence>
<keyword evidence="1" id="KW-0472">Membrane</keyword>
<sequence length="494" mass="53899">MDRCIARSGRAAIVGQGENRQPLRPVIGGARLGDRGVARGIVDDDNLGDFGLRERRRHRATDRRRGVVRRNDHANARFHLNAAPGSTPGCQGILRRHPLPLARTGGQAPSGDCRFCCRALGSRQPGGIILGHTALEAPDPALPPPHRNHLLALDGLRGVAALAVVVYHRRWWIADDSDFIQHAYLAVDFFFMLSGLVVALAYEQRLIERRLSLRSFALLRVIRLYPMILIGAVLGAAWLCLQALTHHVPGDILRTAAAFPFAALLVPIPPALFPLPFALNEPSWSLFFEVVANLAFAACVPWLRGRALGVVVLLFGIAMIATSLGFDGLNAGWKWGELHAGFVRVGFAFFAGVGLYRLRKTKHWPALALPFPLLSVVLIAALLPSLLPGAANAAYDLAMTMLVFPAIIVLASNDRAAGRWNGVMRVSGELSYPLYITHFPLLALSEALLWRLHLPNAAMLALSVGIAMVAALVFARAFDVPVRKWLNRKFGRRG</sequence>